<evidence type="ECO:0000313" key="2">
    <source>
        <dbReference type="EMBL" id="KAB8194976.1"/>
    </source>
</evidence>
<comment type="caution">
    <text evidence="2">The sequence shown here is derived from an EMBL/GenBank/DDBJ whole genome shotgun (WGS) entry which is preliminary data.</text>
</comment>
<evidence type="ECO:0000256" key="1">
    <source>
        <dbReference type="SAM" id="MobiDB-lite"/>
    </source>
</evidence>
<accession>A0A508B6T5</accession>
<protein>
    <submittedName>
        <fullName evidence="2">Uncharacterized protein</fullName>
    </submittedName>
</protein>
<proteinExistence type="predicted"/>
<gene>
    <name evidence="2" type="ORF">FKV24_005670</name>
</gene>
<feature type="region of interest" description="Disordered" evidence="1">
    <location>
        <begin position="42"/>
        <end position="61"/>
    </location>
</feature>
<sequence>MDHFLIWNTVSMAWTEIGLDDDEYPAIARELRRNANVLYRGEPGNVAGRKKPARFSSRHLS</sequence>
<organism evidence="2 3">
    <name type="scientific">Marilutibacter maris</name>
    <dbReference type="NCBI Taxonomy" id="1605891"/>
    <lineage>
        <taxon>Bacteria</taxon>
        <taxon>Pseudomonadati</taxon>
        <taxon>Pseudomonadota</taxon>
        <taxon>Gammaproteobacteria</taxon>
        <taxon>Lysobacterales</taxon>
        <taxon>Lysobacteraceae</taxon>
        <taxon>Marilutibacter</taxon>
    </lineage>
</organism>
<evidence type="ECO:0000313" key="3">
    <source>
        <dbReference type="Proteomes" id="UP000320431"/>
    </source>
</evidence>
<name>A0A508B6T5_9GAMM</name>
<reference evidence="2 3" key="1">
    <citation type="submission" date="2019-10" db="EMBL/GenBank/DDBJ databases">
        <title>Lysobacter alkalisoli sp. nov., isolated from saline-alkaline soil.</title>
        <authorList>
            <person name="Sun J.-Q."/>
        </authorList>
    </citation>
    <scope>NUCLEOTIDE SEQUENCE [LARGE SCALE GENOMIC DNA]</scope>
    <source>
        <strain evidence="2 3">KCTC 42381</strain>
    </source>
</reference>
<feature type="compositionally biased region" description="Basic residues" evidence="1">
    <location>
        <begin position="48"/>
        <end position="61"/>
    </location>
</feature>
<dbReference type="Proteomes" id="UP000320431">
    <property type="component" value="Unassembled WGS sequence"/>
</dbReference>
<dbReference type="RefSeq" id="WP_141481680.1">
    <property type="nucleotide sequence ID" value="NZ_VICD02000076.1"/>
</dbReference>
<dbReference type="AlphaFoldDB" id="A0A508B6T5"/>
<dbReference type="EMBL" id="VICD02000076">
    <property type="protein sequence ID" value="KAB8194976.1"/>
    <property type="molecule type" value="Genomic_DNA"/>
</dbReference>